<evidence type="ECO:0000313" key="1">
    <source>
        <dbReference type="EMBL" id="EER36515.1"/>
    </source>
</evidence>
<evidence type="ECO:0000313" key="2">
    <source>
        <dbReference type="Proteomes" id="UP000002624"/>
    </source>
</evidence>
<dbReference type="EMBL" id="GG692440">
    <property type="protein sequence ID" value="EER36515.1"/>
    <property type="molecule type" value="Genomic_DNA"/>
</dbReference>
<organism evidence="1 2">
    <name type="scientific">Ajellomyces capsulatus (strain H143)</name>
    <name type="common">Darling's disease fungus</name>
    <name type="synonym">Histoplasma capsulatum</name>
    <dbReference type="NCBI Taxonomy" id="544712"/>
    <lineage>
        <taxon>Eukaryota</taxon>
        <taxon>Fungi</taxon>
        <taxon>Dikarya</taxon>
        <taxon>Ascomycota</taxon>
        <taxon>Pezizomycotina</taxon>
        <taxon>Eurotiomycetes</taxon>
        <taxon>Eurotiomycetidae</taxon>
        <taxon>Onygenales</taxon>
        <taxon>Ajellomycetaceae</taxon>
        <taxon>Histoplasma</taxon>
    </lineage>
</organism>
<dbReference type="VEuPathDB" id="FungiDB:HCDG_09399"/>
<gene>
    <name evidence="1" type="ORF">HCDG_09399</name>
</gene>
<proteinExistence type="predicted"/>
<accession>C6HT68</accession>
<dbReference type="AlphaFoldDB" id="C6HT68"/>
<dbReference type="Proteomes" id="UP000002624">
    <property type="component" value="Unassembled WGS sequence"/>
</dbReference>
<name>C6HT68_AJECH</name>
<protein>
    <submittedName>
        <fullName evidence="1">Uncharacterized protein</fullName>
    </submittedName>
</protein>
<dbReference type="HOGENOM" id="CLU_1854660_0_0_1"/>
<reference evidence="2" key="1">
    <citation type="submission" date="2009-05" db="EMBL/GenBank/DDBJ databases">
        <title>The genome sequence of Ajellomyces capsulatus strain H143.</title>
        <authorList>
            <person name="Champion M."/>
            <person name="Cuomo C.A."/>
            <person name="Ma L.-J."/>
            <person name="Henn M.R."/>
            <person name="Sil A."/>
            <person name="Goldman B."/>
            <person name="Young S.K."/>
            <person name="Kodira C.D."/>
            <person name="Zeng Q."/>
            <person name="Koehrsen M."/>
            <person name="Alvarado L."/>
            <person name="Berlin A.M."/>
            <person name="Borenstein D."/>
            <person name="Chen Z."/>
            <person name="Engels R."/>
            <person name="Freedman E."/>
            <person name="Gellesch M."/>
            <person name="Goldberg J."/>
            <person name="Griggs A."/>
            <person name="Gujja S."/>
            <person name="Heiman D.I."/>
            <person name="Hepburn T.A."/>
            <person name="Howarth C."/>
            <person name="Jen D."/>
            <person name="Larson L."/>
            <person name="Lewis B."/>
            <person name="Mehta T."/>
            <person name="Park D."/>
            <person name="Pearson M."/>
            <person name="Roberts A."/>
            <person name="Saif S."/>
            <person name="Shea T.D."/>
            <person name="Shenoy N."/>
            <person name="Sisk P."/>
            <person name="Stolte C."/>
            <person name="Sykes S."/>
            <person name="Walk T."/>
            <person name="White J."/>
            <person name="Yandava C."/>
            <person name="Klein B."/>
            <person name="McEwen J.G."/>
            <person name="Puccia R."/>
            <person name="Goldman G.H."/>
            <person name="Felipe M.S."/>
            <person name="Nino-Vega G."/>
            <person name="San-Blas G."/>
            <person name="Taylor J.W."/>
            <person name="Mendoza L."/>
            <person name="Galagan J.E."/>
            <person name="Nusbaum C."/>
            <person name="Birren B.W."/>
        </authorList>
    </citation>
    <scope>NUCLEOTIDE SEQUENCE [LARGE SCALE GENOMIC DNA]</scope>
    <source>
        <strain evidence="2">H143</strain>
    </source>
</reference>
<sequence>MQTRFRWMGDWISLGVHPAKNQGRLYLHGPIATVLSQCRHRLVKQNLTGPLKLTSYTKFTPKTNYYSRTFKEKNATTTFLMACGQFLWFLVLLNQRDAGVGVSVRVINGSRSCRSCNCLILYEQQQMLMQSIHNQPFE</sequence>